<reference evidence="1" key="1">
    <citation type="submission" date="2021-02" db="EMBL/GenBank/DDBJ databases">
        <title>Psilocybe cubensis genome.</title>
        <authorList>
            <person name="Mckernan K.J."/>
            <person name="Crawford S."/>
            <person name="Trippe A."/>
            <person name="Kane L.T."/>
            <person name="Mclaughlin S."/>
        </authorList>
    </citation>
    <scope>NUCLEOTIDE SEQUENCE [LARGE SCALE GENOMIC DNA]</scope>
    <source>
        <strain evidence="1">MGC-MH-2018</strain>
    </source>
</reference>
<proteinExistence type="predicted"/>
<evidence type="ECO:0000313" key="1">
    <source>
        <dbReference type="EMBL" id="KAG5173358.1"/>
    </source>
</evidence>
<gene>
    <name evidence="1" type="ORF">JR316_000011</name>
</gene>
<accession>A0A8H8CPY0</accession>
<protein>
    <submittedName>
        <fullName evidence="1">Uncharacterized protein</fullName>
    </submittedName>
</protein>
<organism evidence="1">
    <name type="scientific">Psilocybe cubensis</name>
    <name type="common">Psychedelic mushroom</name>
    <name type="synonym">Stropharia cubensis</name>
    <dbReference type="NCBI Taxonomy" id="181762"/>
    <lineage>
        <taxon>Eukaryota</taxon>
        <taxon>Fungi</taxon>
        <taxon>Dikarya</taxon>
        <taxon>Basidiomycota</taxon>
        <taxon>Agaricomycotina</taxon>
        <taxon>Agaricomycetes</taxon>
        <taxon>Agaricomycetidae</taxon>
        <taxon>Agaricales</taxon>
        <taxon>Agaricineae</taxon>
        <taxon>Strophariaceae</taxon>
        <taxon>Psilocybe</taxon>
    </lineage>
</organism>
<sequence>MTPTSANPMQIFLITGDGMMLSKTSSNGSFAQTPTFYASFTNNSQSIVTRSAPAPAGSDTKFVIQITRSGPSSRGDDICYLASVMTADLTDQFWTVDDLQNNDHVKADTIKSAKNWVFIPSPPNPGPQIKVLSTGIMNLIAGNYVIFAEDPSGTNAASNGRSNFAVTCPLSSGGDISITTLLAASNPSPTQVWLVTGDGMILSRTSSTGSLAQTPTYYASFTGNSQNIVTTLAPATPAPDTKFVIQIMQVAGSDHGDTLTYLGTVMTADLTDQFWTVDDLKNNDAVKADTSKSAKKWVFVPI</sequence>
<dbReference type="AlphaFoldDB" id="A0A8H8CPY0"/>
<name>A0A8H8CPY0_PSICU</name>
<dbReference type="EMBL" id="JAFIQS010000001">
    <property type="protein sequence ID" value="KAG5173358.1"/>
    <property type="molecule type" value="Genomic_DNA"/>
</dbReference>
<comment type="caution">
    <text evidence="1">The sequence shown here is derived from an EMBL/GenBank/DDBJ whole genome shotgun (WGS) entry which is preliminary data.</text>
</comment>